<feature type="compositionally biased region" description="Polar residues" evidence="2">
    <location>
        <begin position="801"/>
        <end position="823"/>
    </location>
</feature>
<feature type="compositionally biased region" description="Low complexity" evidence="2">
    <location>
        <begin position="443"/>
        <end position="452"/>
    </location>
</feature>
<feature type="compositionally biased region" description="Low complexity" evidence="2">
    <location>
        <begin position="634"/>
        <end position="646"/>
    </location>
</feature>
<feature type="region of interest" description="Disordered" evidence="2">
    <location>
        <begin position="122"/>
        <end position="159"/>
    </location>
</feature>
<feature type="compositionally biased region" description="Basic and acidic residues" evidence="2">
    <location>
        <begin position="618"/>
        <end position="631"/>
    </location>
</feature>
<feature type="region of interest" description="Disordered" evidence="2">
    <location>
        <begin position="174"/>
        <end position="208"/>
    </location>
</feature>
<feature type="compositionally biased region" description="Polar residues" evidence="2">
    <location>
        <begin position="432"/>
        <end position="442"/>
    </location>
</feature>
<feature type="compositionally biased region" description="Basic and acidic residues" evidence="2">
    <location>
        <begin position="574"/>
        <end position="586"/>
    </location>
</feature>
<feature type="compositionally biased region" description="Basic residues" evidence="2">
    <location>
        <begin position="457"/>
        <end position="470"/>
    </location>
</feature>
<feature type="compositionally biased region" description="Polar residues" evidence="2">
    <location>
        <begin position="587"/>
        <end position="602"/>
    </location>
</feature>
<dbReference type="Proteomes" id="UP001150062">
    <property type="component" value="Unassembled WGS sequence"/>
</dbReference>
<feature type="region of interest" description="Disordered" evidence="2">
    <location>
        <begin position="284"/>
        <end position="312"/>
    </location>
</feature>
<evidence type="ECO:0000313" key="4">
    <source>
        <dbReference type="Proteomes" id="UP001150062"/>
    </source>
</evidence>
<protein>
    <submittedName>
        <fullName evidence="3">Uncharacterized protein</fullName>
    </submittedName>
</protein>
<comment type="caution">
    <text evidence="3">The sequence shown here is derived from an EMBL/GenBank/DDBJ whole genome shotgun (WGS) entry which is preliminary data.</text>
</comment>
<keyword evidence="4" id="KW-1185">Reference proteome</keyword>
<feature type="compositionally biased region" description="Basic and acidic residues" evidence="2">
    <location>
        <begin position="647"/>
        <end position="659"/>
    </location>
</feature>
<sequence>MYASSQQTTNNSIISVNIPNTPQVSGRLIIANKNKLQNDRFLKQFLHLDRSDLEQEENEKQKLQNRNNTKRVVFSHISLPLLKRNRSRLFNKYYFEELQSTYDQFTNKDIWEIKEIDFQKNKTKEEEEEEEEQQKQHLQQHLQQHLHQQQQQKQQSEESFQYRQELDEYNNKNLQLAPQRKNQTEEFLTQKQREANTKSVGYDSTNLAPDSPSFLEEIKFTTINNNINPNHGNSTNPNNKTRYLNNYEQKRKIKNIINWNPPSILIPWEMIELVSDLNSIPKNNKSRQQLHSSNQNLNYRSNYDKPQKNEKSQNKNVLFSDILFDLDLLETFVELIGTGSTGISRESDSFSFLKTQKNLVLDLLQFKEFINEQYDTLFRTSLFPSFVQPHEIYPPTSHEIGSNTPQKTLGQPIENQLQLGLGSKQSEEIALSSKTNQEPSGKQEQQQFQISQPSENKRKRKRKFAHGKRFKLFDLNEDDSDNSDETENENDNNTLTDNDNNENYTTNNNNNKQSNFLNGNNSIIDLDEDNDDNKRITKDLTYKRTKINSSYPNIEMDRQDLNNSYRNLNRGSINEREGAYMKERYKSTTPPKRYSSMNYNDGNENHHYPQRKHYSPNYEKKSPYKDTEFMKNRSPNFSSSTFSLSTPKDRNRKERDNIYKSHPNRNFKINQSPNLSQQNNYYSNRGNNSYENKNYKNSNYSDSRTNFYNRTYSSSATGKHTKTNDISYLEKNNFHQKNFEGKNEEWNTYKRYDGKQYIKPSYQERTFPNEKNYRSPINSFINSNTTYKDFSNLRNHKDNNSYHPSRNNKSRNYSRYGQYNNYNPHYERSRNYSENYQKYRYPKDENTRRINSVDQWSTDRRRSRK</sequence>
<feature type="region of interest" description="Disordered" evidence="2">
    <location>
        <begin position="422"/>
        <end position="517"/>
    </location>
</feature>
<dbReference type="EMBL" id="JAOAOG010000114">
    <property type="protein sequence ID" value="KAJ6248332.1"/>
    <property type="molecule type" value="Genomic_DNA"/>
</dbReference>
<feature type="compositionally biased region" description="Low complexity" evidence="2">
    <location>
        <begin position="676"/>
        <end position="701"/>
    </location>
</feature>
<feature type="compositionally biased region" description="Low complexity" evidence="2">
    <location>
        <begin position="491"/>
        <end position="517"/>
    </location>
</feature>
<keyword evidence="1" id="KW-0175">Coiled coil</keyword>
<evidence type="ECO:0000256" key="1">
    <source>
        <dbReference type="SAM" id="Coils"/>
    </source>
</evidence>
<proteinExistence type="predicted"/>
<feature type="compositionally biased region" description="Acidic residues" evidence="2">
    <location>
        <begin position="475"/>
        <end position="490"/>
    </location>
</feature>
<feature type="region of interest" description="Disordered" evidence="2">
    <location>
        <begin position="574"/>
        <end position="703"/>
    </location>
</feature>
<evidence type="ECO:0000313" key="3">
    <source>
        <dbReference type="EMBL" id="KAJ6248332.1"/>
    </source>
</evidence>
<evidence type="ECO:0000256" key="2">
    <source>
        <dbReference type="SAM" id="MobiDB-lite"/>
    </source>
</evidence>
<name>A0ABQ8YUQ0_9EUKA</name>
<feature type="compositionally biased region" description="Polar residues" evidence="2">
    <location>
        <begin position="197"/>
        <end position="208"/>
    </location>
</feature>
<organism evidence="3 4">
    <name type="scientific">Anaeramoeba flamelloides</name>
    <dbReference type="NCBI Taxonomy" id="1746091"/>
    <lineage>
        <taxon>Eukaryota</taxon>
        <taxon>Metamonada</taxon>
        <taxon>Anaeramoebidae</taxon>
        <taxon>Anaeramoeba</taxon>
    </lineage>
</organism>
<feature type="compositionally biased region" description="Low complexity" evidence="2">
    <location>
        <begin position="136"/>
        <end position="159"/>
    </location>
</feature>
<accession>A0ABQ8YUQ0</accession>
<feature type="compositionally biased region" description="Basic and acidic residues" evidence="2">
    <location>
        <begin position="302"/>
        <end position="312"/>
    </location>
</feature>
<feature type="compositionally biased region" description="Polar residues" evidence="2">
    <location>
        <begin position="284"/>
        <end position="301"/>
    </location>
</feature>
<feature type="coiled-coil region" evidence="1">
    <location>
        <begin position="46"/>
        <end position="73"/>
    </location>
</feature>
<feature type="region of interest" description="Disordered" evidence="2">
    <location>
        <begin position="790"/>
        <end position="834"/>
    </location>
</feature>
<reference evidence="3" key="1">
    <citation type="submission" date="2022-08" db="EMBL/GenBank/DDBJ databases">
        <title>Novel sulfate-reducing endosymbionts in the free-living metamonad Anaeramoeba.</title>
        <authorList>
            <person name="Jerlstrom-Hultqvist J."/>
            <person name="Cepicka I."/>
            <person name="Gallot-Lavallee L."/>
            <person name="Salas-Leiva D."/>
            <person name="Curtis B.A."/>
            <person name="Zahonova K."/>
            <person name="Pipaliya S."/>
            <person name="Dacks J."/>
            <person name="Roger A.J."/>
        </authorList>
    </citation>
    <scope>NUCLEOTIDE SEQUENCE</scope>
    <source>
        <strain evidence="3">Schooner1</strain>
    </source>
</reference>
<gene>
    <name evidence="3" type="ORF">M0813_17667</name>
</gene>